<dbReference type="EMBL" id="FUYS01000001">
    <property type="protein sequence ID" value="SKB26421.1"/>
    <property type="molecule type" value="Genomic_DNA"/>
</dbReference>
<organism evidence="2 3">
    <name type="scientific">Parapedobacter luteus</name>
    <dbReference type="NCBI Taxonomy" id="623280"/>
    <lineage>
        <taxon>Bacteria</taxon>
        <taxon>Pseudomonadati</taxon>
        <taxon>Bacteroidota</taxon>
        <taxon>Sphingobacteriia</taxon>
        <taxon>Sphingobacteriales</taxon>
        <taxon>Sphingobacteriaceae</taxon>
        <taxon>Parapedobacter</taxon>
    </lineage>
</organism>
<accession>A0A1T4ZUI6</accession>
<sequence length="272" mass="32208">MKYVVFTIQAVFFMLTVAAQAQQPFKDGYKVYYNMTFQRDTNDAQLTSEMTELLIGDNRSLFRTVLQAEKDTNRYHRDQIDHSLINVFTSARYRILKNHEDQASHFYEVIEILGGPMCTYAEPRDSMGWFLTKDTLTIHGYPCQKAWLNYGNRLWEAWFTPDIPLSEGPYKFWGLPGLIVRIRDSKASWMFELHRIERVPAFTFDLWFLEDAEAMGKLDFYKRKRHHRDNQMEIYEAAGKIGPFESEAVRQRLFKKAKAHAAKDNNWIERYP</sequence>
<proteinExistence type="predicted"/>
<dbReference type="STRING" id="623280.SAMN05660226_00114"/>
<dbReference type="InterPro" id="IPR005901">
    <property type="entry name" value="GLPGLI"/>
</dbReference>
<evidence type="ECO:0000256" key="1">
    <source>
        <dbReference type="SAM" id="SignalP"/>
    </source>
</evidence>
<evidence type="ECO:0000313" key="3">
    <source>
        <dbReference type="Proteomes" id="UP000190541"/>
    </source>
</evidence>
<keyword evidence="1" id="KW-0732">Signal</keyword>
<evidence type="ECO:0000313" key="2">
    <source>
        <dbReference type="EMBL" id="SKB26421.1"/>
    </source>
</evidence>
<dbReference type="AlphaFoldDB" id="A0A1T4ZUI6"/>
<gene>
    <name evidence="2" type="ORF">SAMN05660226_00114</name>
</gene>
<keyword evidence="3" id="KW-1185">Reference proteome</keyword>
<dbReference type="RefSeq" id="WP_079714862.1">
    <property type="nucleotide sequence ID" value="NZ_FUYS01000001.1"/>
</dbReference>
<feature type="signal peptide" evidence="1">
    <location>
        <begin position="1"/>
        <end position="21"/>
    </location>
</feature>
<dbReference type="Proteomes" id="UP000190541">
    <property type="component" value="Unassembled WGS sequence"/>
</dbReference>
<reference evidence="2 3" key="1">
    <citation type="submission" date="2017-02" db="EMBL/GenBank/DDBJ databases">
        <authorList>
            <person name="Peterson S.W."/>
        </authorList>
    </citation>
    <scope>NUCLEOTIDE SEQUENCE [LARGE SCALE GENOMIC DNA]</scope>
    <source>
        <strain evidence="2 3">DSM 22899</strain>
    </source>
</reference>
<feature type="chain" id="PRO_5013273157" evidence="1">
    <location>
        <begin position="22"/>
        <end position="272"/>
    </location>
</feature>
<name>A0A1T4ZUI6_9SPHI</name>
<dbReference type="OrthoDB" id="1440774at2"/>
<dbReference type="NCBIfam" id="TIGR01200">
    <property type="entry name" value="GLPGLI"/>
    <property type="match status" value="1"/>
</dbReference>
<protein>
    <submittedName>
        <fullName evidence="2">GLPGLI family protein</fullName>
    </submittedName>
</protein>
<dbReference type="Pfam" id="PF09697">
    <property type="entry name" value="Porph_ging"/>
    <property type="match status" value="1"/>
</dbReference>